<keyword evidence="2" id="KW-1185">Reference proteome</keyword>
<dbReference type="EMBL" id="MCBQ01022001">
    <property type="protein sequence ID" value="RKF53301.1"/>
    <property type="molecule type" value="Genomic_DNA"/>
</dbReference>
<reference evidence="1 2" key="1">
    <citation type="journal article" date="2018" name="BMC Genomics">
        <title>Comparative genome analyses reveal sequence features reflecting distinct modes of host-adaptation between dicot and monocot powdery mildew.</title>
        <authorList>
            <person name="Wu Y."/>
            <person name="Ma X."/>
            <person name="Pan Z."/>
            <person name="Kale S.D."/>
            <person name="Song Y."/>
            <person name="King H."/>
            <person name="Zhang Q."/>
            <person name="Presley C."/>
            <person name="Deng X."/>
            <person name="Wei C.I."/>
            <person name="Xiao S."/>
        </authorList>
    </citation>
    <scope>NUCLEOTIDE SEQUENCE [LARGE SCALE GENOMIC DNA]</scope>
    <source>
        <strain evidence="1">UMSG3</strain>
    </source>
</reference>
<evidence type="ECO:0000313" key="1">
    <source>
        <dbReference type="EMBL" id="RKF53301.1"/>
    </source>
</evidence>
<protein>
    <submittedName>
        <fullName evidence="1">Uncharacterized protein</fullName>
    </submittedName>
</protein>
<comment type="caution">
    <text evidence="1">The sequence shown here is derived from an EMBL/GenBank/DDBJ whole genome shotgun (WGS) entry which is preliminary data.</text>
</comment>
<dbReference type="Proteomes" id="UP000283383">
    <property type="component" value="Unassembled WGS sequence"/>
</dbReference>
<evidence type="ECO:0000313" key="2">
    <source>
        <dbReference type="Proteomes" id="UP000283383"/>
    </source>
</evidence>
<proteinExistence type="predicted"/>
<sequence length="87" mass="10014">MGAFTTHLQQHLNHKTYSVTMDQKSSTKFHLNNHWMLYSGSDFYICNNEDLRMFQKTKESTKNDVISGTSKYQVEARGTCKVCISTA</sequence>
<gene>
    <name evidence="1" type="ORF">GcM3_220022</name>
</gene>
<dbReference type="AlphaFoldDB" id="A0A420H7A9"/>
<accession>A0A420H7A9</accession>
<organism evidence="1 2">
    <name type="scientific">Golovinomyces cichoracearum</name>
    <dbReference type="NCBI Taxonomy" id="62708"/>
    <lineage>
        <taxon>Eukaryota</taxon>
        <taxon>Fungi</taxon>
        <taxon>Dikarya</taxon>
        <taxon>Ascomycota</taxon>
        <taxon>Pezizomycotina</taxon>
        <taxon>Leotiomycetes</taxon>
        <taxon>Erysiphales</taxon>
        <taxon>Erysiphaceae</taxon>
        <taxon>Golovinomyces</taxon>
    </lineage>
</organism>
<name>A0A420H7A9_9PEZI</name>